<dbReference type="InterPro" id="IPR000653">
    <property type="entry name" value="DegT/StrS_aminotransferase"/>
</dbReference>
<dbReference type="GO" id="GO:0030170">
    <property type="term" value="F:pyridoxal phosphate binding"/>
    <property type="evidence" value="ECO:0007669"/>
    <property type="project" value="TreeGrafter"/>
</dbReference>
<dbReference type="KEGG" id="mseb:RE474_01570"/>
<dbReference type="Gene3D" id="3.90.1150.10">
    <property type="entry name" value="Aspartate Aminotransferase, domain 1"/>
    <property type="match status" value="1"/>
</dbReference>
<dbReference type="SUPFAM" id="SSF53383">
    <property type="entry name" value="PLP-dependent transferases"/>
    <property type="match status" value="1"/>
</dbReference>
<dbReference type="InterPro" id="IPR015422">
    <property type="entry name" value="PyrdxlP-dep_Trfase_small"/>
</dbReference>
<sequence length="395" mass="44949">MGIKLNPGLIPRFNIDYGLKDLFYALLNLWKTPDVSLIKGIFEDSDIYWTNSGRTSLYTILKALDLPEKARIGISLYTCPSDFDAIIQAGHVPVFLDIDLENLTVSTVDLAQKIDVLDAVVVVHIFGRPAEMDEILQICGDKPIIEDCAHSLLSTYKGNLTGTMGIAGFFSFRSGKYISAGEGGLIVTKEKELAEKIKSEVESYDTSSSLDEILHTFISFIRSFLYHRPWFGLFSFPFGSLIEKKVDVMNKYSFKKRRIRNSNLHVILKKMRGFRKVVDATRVNSYYLMDRMASLELKLPCEKPDSWCNYFLFPILFKDTCTRDKTAILLFENGIDNAKMFTKTPEIAKREYGYQGDCANTEFVSERILVVPHYHTLKETELDKIVKVIENAGNK</sequence>
<keyword evidence="2" id="KW-0032">Aminotransferase</keyword>
<dbReference type="AlphaFoldDB" id="A0AA51YM00"/>
<comment type="similarity">
    <text evidence="1">Belongs to the DegT/DnrJ/EryC1 family.</text>
</comment>
<keyword evidence="3" id="KW-1185">Reference proteome</keyword>
<dbReference type="GeneID" id="84231365"/>
<reference evidence="2 3" key="1">
    <citation type="submission" date="2023-08" db="EMBL/GenBank/DDBJ databases">
        <title>Methanolobus mangrovi sp. nov. and Methanolobus sediminis sp. nov, two novel methylotrophic methanogens isolated from mangrove sediments in China.</title>
        <authorList>
            <person name="Zhou J."/>
        </authorList>
    </citation>
    <scope>NUCLEOTIDE SEQUENCE [LARGE SCALE GENOMIC DNA]</scope>
    <source>
        <strain evidence="2 3">FTZ6</strain>
    </source>
</reference>
<dbReference type="PIRSF" id="PIRSF000390">
    <property type="entry name" value="PLP_StrS"/>
    <property type="match status" value="1"/>
</dbReference>
<dbReference type="RefSeq" id="WP_309311240.1">
    <property type="nucleotide sequence ID" value="NZ_CP133592.1"/>
</dbReference>
<dbReference type="PANTHER" id="PTHR30244:SF34">
    <property type="entry name" value="DTDP-4-AMINO-4,6-DIDEOXYGALACTOSE TRANSAMINASE"/>
    <property type="match status" value="1"/>
</dbReference>
<dbReference type="Proteomes" id="UP001182908">
    <property type="component" value="Chromosome"/>
</dbReference>
<keyword evidence="2" id="KW-0808">Transferase</keyword>
<evidence type="ECO:0000313" key="3">
    <source>
        <dbReference type="Proteomes" id="UP001182908"/>
    </source>
</evidence>
<proteinExistence type="inferred from homology"/>
<dbReference type="InterPro" id="IPR015421">
    <property type="entry name" value="PyrdxlP-dep_Trfase_major"/>
</dbReference>
<dbReference type="Pfam" id="PF01041">
    <property type="entry name" value="DegT_DnrJ_EryC1"/>
    <property type="match status" value="1"/>
</dbReference>
<dbReference type="GO" id="GO:0008483">
    <property type="term" value="F:transaminase activity"/>
    <property type="evidence" value="ECO:0007669"/>
    <property type="project" value="UniProtKB-KW"/>
</dbReference>
<evidence type="ECO:0000313" key="2">
    <source>
        <dbReference type="EMBL" id="WMW25437.1"/>
    </source>
</evidence>
<gene>
    <name evidence="2" type="ORF">RE474_01570</name>
</gene>
<dbReference type="GO" id="GO:0000271">
    <property type="term" value="P:polysaccharide biosynthetic process"/>
    <property type="evidence" value="ECO:0007669"/>
    <property type="project" value="TreeGrafter"/>
</dbReference>
<keyword evidence="1" id="KW-0663">Pyridoxal phosphate</keyword>
<protein>
    <submittedName>
        <fullName evidence="2">DegT/DnrJ/EryC1/StrS family aminotransferase</fullName>
    </submittedName>
</protein>
<name>A0AA51YM00_9EURY</name>
<evidence type="ECO:0000256" key="1">
    <source>
        <dbReference type="RuleBase" id="RU004508"/>
    </source>
</evidence>
<organism evidence="2 3">
    <name type="scientific">Methanolobus sediminis</name>
    <dbReference type="NCBI Taxonomy" id="3072978"/>
    <lineage>
        <taxon>Archaea</taxon>
        <taxon>Methanobacteriati</taxon>
        <taxon>Methanobacteriota</taxon>
        <taxon>Stenosarchaea group</taxon>
        <taxon>Methanomicrobia</taxon>
        <taxon>Methanosarcinales</taxon>
        <taxon>Methanosarcinaceae</taxon>
        <taxon>Methanolobus</taxon>
    </lineage>
</organism>
<dbReference type="InterPro" id="IPR015424">
    <property type="entry name" value="PyrdxlP-dep_Trfase"/>
</dbReference>
<dbReference type="Gene3D" id="3.40.640.10">
    <property type="entry name" value="Type I PLP-dependent aspartate aminotransferase-like (Major domain)"/>
    <property type="match status" value="1"/>
</dbReference>
<dbReference type="PANTHER" id="PTHR30244">
    <property type="entry name" value="TRANSAMINASE"/>
    <property type="match status" value="1"/>
</dbReference>
<accession>A0AA51YM00</accession>
<dbReference type="EMBL" id="CP133592">
    <property type="protein sequence ID" value="WMW25437.1"/>
    <property type="molecule type" value="Genomic_DNA"/>
</dbReference>